<keyword evidence="1" id="KW-0812">Transmembrane</keyword>
<keyword evidence="1" id="KW-0472">Membrane</keyword>
<feature type="transmembrane region" description="Helical" evidence="1">
    <location>
        <begin position="504"/>
        <end position="520"/>
    </location>
</feature>
<feature type="transmembrane region" description="Helical" evidence="1">
    <location>
        <begin position="424"/>
        <end position="443"/>
    </location>
</feature>
<feature type="transmembrane region" description="Helical" evidence="1">
    <location>
        <begin position="277"/>
        <end position="295"/>
    </location>
</feature>
<dbReference type="AlphaFoldDB" id="E8N1J1"/>
<name>E8N1J1_ANATU</name>
<dbReference type="KEGG" id="atm:ANT_05620"/>
<feature type="transmembrane region" description="Helical" evidence="1">
    <location>
        <begin position="180"/>
        <end position="200"/>
    </location>
</feature>
<feature type="transmembrane region" description="Helical" evidence="1">
    <location>
        <begin position="29"/>
        <end position="48"/>
    </location>
</feature>
<dbReference type="eggNOG" id="COG4745">
    <property type="taxonomic scope" value="Bacteria"/>
</dbReference>
<reference evidence="2 3" key="1">
    <citation type="submission" date="2010-12" db="EMBL/GenBank/DDBJ databases">
        <title>Whole genome sequence of Anaerolinea thermophila UNI-1.</title>
        <authorList>
            <person name="Narita-Yamada S."/>
            <person name="Kishi E."/>
            <person name="Watanabe Y."/>
            <person name="Takasaki K."/>
            <person name="Ankai A."/>
            <person name="Oguchi A."/>
            <person name="Fukui S."/>
            <person name="Takahashi M."/>
            <person name="Yashiro I."/>
            <person name="Hosoyama A."/>
            <person name="Sekiguchi Y."/>
            <person name="Hanada S."/>
            <person name="Fujita N."/>
        </authorList>
    </citation>
    <scope>NUCLEOTIDE SEQUENCE [LARGE SCALE GENOMIC DNA]</scope>
    <source>
        <strain evidence="3">DSM 14523 / JCM 11388 / NBRC 100420 / UNI-1</strain>
    </source>
</reference>
<evidence type="ECO:0000313" key="2">
    <source>
        <dbReference type="EMBL" id="BAJ62596.1"/>
    </source>
</evidence>
<feature type="transmembrane region" description="Helical" evidence="1">
    <location>
        <begin position="302"/>
        <end position="323"/>
    </location>
</feature>
<dbReference type="Proteomes" id="UP000008922">
    <property type="component" value="Chromosome"/>
</dbReference>
<feature type="transmembrane region" description="Helical" evidence="1">
    <location>
        <begin position="481"/>
        <end position="497"/>
    </location>
</feature>
<accession>E8N1J1</accession>
<evidence type="ECO:0000256" key="1">
    <source>
        <dbReference type="SAM" id="Phobius"/>
    </source>
</evidence>
<feature type="transmembrane region" description="Helical" evidence="1">
    <location>
        <begin position="205"/>
        <end position="223"/>
    </location>
</feature>
<dbReference type="STRING" id="926569.ANT_05620"/>
<feature type="transmembrane region" description="Helical" evidence="1">
    <location>
        <begin position="60"/>
        <end position="80"/>
    </location>
</feature>
<keyword evidence="1" id="KW-1133">Transmembrane helix</keyword>
<dbReference type="InParanoid" id="E8N1J1"/>
<dbReference type="OrthoDB" id="156797at2"/>
<proteinExistence type="predicted"/>
<sequence length="647" mass="73004">MLPAFLSPLLLIGTAFSLGAVLRIRSRLLWAQTVALMAFALLVLTFHIANLLHALNRLDVILFIQSLLFGASIAVWWRQQKPPLFPNLLLPFEKPAWNDLPYLVILLGVMLSVGFAAVLAYTVPPNNNDALSIHLARVGMWRQLGTYFPWETAVVWQLTFPVNAQLATLWTILLSGSDHFVAFIPWLAGLTGALGVMALARELGFCRIAALTAGLVWLSLPVVQLHLSSVRHDLVSTALLISGVLYFYRWGKEPHQRVWMILSALAIGLVIGTNFSVIFYLPALTGLFLLAWIFSRTHSLKMLIQWTGTALLFFLLLSSPIYWSNWAHFGSPLGSRAEAMTGQTVLKQVSLPQYLALNTTRWLYQMVDTAGLPQPLWGYGIKAKAWLAHTLAGSWNDVIEGTTATYSGHVFSWRRVYLLQEDEAWFGPLGALLMLPGSVWAFWKGWKQRQLLLLAPFLFLLSALVFGTLFRPGWTPYDGRYFMPVSALALALLPFVLENSPGRALWRWLVAAVVLSSLWMCATQNPTREVLGERTLWNTSRTFQLTRQAYLTLPMLDLADRSIPLNAVVGIATQKGFYFEYGLFGEHFTRRLIPVYPPERIGDEPWLRDQGIQYLLIEVSETYPTAIAPSYRYLDSRGDWVVYRYQP</sequence>
<evidence type="ECO:0000313" key="3">
    <source>
        <dbReference type="Proteomes" id="UP000008922"/>
    </source>
</evidence>
<dbReference type="RefSeq" id="WP_013558992.1">
    <property type="nucleotide sequence ID" value="NC_014960.1"/>
</dbReference>
<keyword evidence="3" id="KW-1185">Reference proteome</keyword>
<feature type="transmembrane region" description="Helical" evidence="1">
    <location>
        <begin position="100"/>
        <end position="123"/>
    </location>
</feature>
<feature type="transmembrane region" description="Helical" evidence="1">
    <location>
        <begin position="229"/>
        <end position="248"/>
    </location>
</feature>
<organism evidence="2 3">
    <name type="scientific">Anaerolinea thermophila (strain DSM 14523 / JCM 11388 / NBRC 100420 / UNI-1)</name>
    <dbReference type="NCBI Taxonomy" id="926569"/>
    <lineage>
        <taxon>Bacteria</taxon>
        <taxon>Bacillati</taxon>
        <taxon>Chloroflexota</taxon>
        <taxon>Anaerolineae</taxon>
        <taxon>Anaerolineales</taxon>
        <taxon>Anaerolineaceae</taxon>
        <taxon>Anaerolinea</taxon>
    </lineage>
</organism>
<gene>
    <name evidence="2" type="ordered locus">ANT_05620</name>
</gene>
<feature type="transmembrane region" description="Helical" evidence="1">
    <location>
        <begin position="450"/>
        <end position="469"/>
    </location>
</feature>
<protein>
    <submittedName>
        <fullName evidence="2">Hypothetical membrane protein</fullName>
    </submittedName>
</protein>
<dbReference type="EMBL" id="AP012029">
    <property type="protein sequence ID" value="BAJ62596.1"/>
    <property type="molecule type" value="Genomic_DNA"/>
</dbReference>
<dbReference type="HOGENOM" id="CLU_423151_0_0_0"/>